<dbReference type="OMA" id="GATRYWD"/>
<gene>
    <name evidence="8" type="ORF">chiPu_0007933</name>
</gene>
<evidence type="ECO:0000256" key="1">
    <source>
        <dbReference type="ARBA" id="ARBA00022729"/>
    </source>
</evidence>
<comment type="similarity">
    <text evidence="5">Belongs to the glycosyl hydrolase 18 family.</text>
</comment>
<dbReference type="InterPro" id="IPR050314">
    <property type="entry name" value="Glycosyl_Hydrlase_18"/>
</dbReference>
<dbReference type="SUPFAM" id="SSF51445">
    <property type="entry name" value="(Trans)glycosidases"/>
    <property type="match status" value="1"/>
</dbReference>
<dbReference type="Gene3D" id="3.10.50.10">
    <property type="match status" value="1"/>
</dbReference>
<sequence>MYFPFLTGFILLLQPDLSNTVLVCYFTNWAQYRTGIGRYTPDNIDPFMCTHLIYAFANMNANHEITTFEWNDEVLYKTFNDLKKNYNSMVSTQTNRATFINSVIRFLKKYGFDGLDLDWEYPGSKGNPPENKQLFTSLIMELRGAFTKEAKTGNDKLLITAAVAAGKDKIDASYEVSKISKYLDFISVMTYDFHGHWEAITGHNSPLYHSNVDKDVALDYNIDSVVKYWKDKGADRKKLLVGIPTYGRSFTLSSSNSNVGAPANGPGPKGKYTKEDGFLANYEICDFLKGAEKHWIDEQKVPYAVKDGVWLGYDNEQSINIKVDWIKKNKFGGALVWTLDFDDFSNHCKQGAYPTLNILTKNFATNSGIQIGTSAVKAFMVMVTIIMTM</sequence>
<evidence type="ECO:0000313" key="8">
    <source>
        <dbReference type="EMBL" id="GCC29491.1"/>
    </source>
</evidence>
<dbReference type="Pfam" id="PF00704">
    <property type="entry name" value="Glyco_hydro_18"/>
    <property type="match status" value="1"/>
</dbReference>
<dbReference type="CDD" id="cd02872">
    <property type="entry name" value="GH18_chitolectin_chitotriosidase"/>
    <property type="match status" value="1"/>
</dbReference>
<evidence type="ECO:0000256" key="5">
    <source>
        <dbReference type="RuleBase" id="RU004453"/>
    </source>
</evidence>
<dbReference type="STRING" id="137246.A0A401SGH4"/>
<evidence type="ECO:0000259" key="7">
    <source>
        <dbReference type="PROSITE" id="PS51910"/>
    </source>
</evidence>
<reference evidence="8 9" key="1">
    <citation type="journal article" date="2018" name="Nat. Ecol. Evol.">
        <title>Shark genomes provide insights into elasmobranch evolution and the origin of vertebrates.</title>
        <authorList>
            <person name="Hara Y"/>
            <person name="Yamaguchi K"/>
            <person name="Onimaru K"/>
            <person name="Kadota M"/>
            <person name="Koyanagi M"/>
            <person name="Keeley SD"/>
            <person name="Tatsumi K"/>
            <person name="Tanaka K"/>
            <person name="Motone F"/>
            <person name="Kageyama Y"/>
            <person name="Nozu R"/>
            <person name="Adachi N"/>
            <person name="Nishimura O"/>
            <person name="Nakagawa R"/>
            <person name="Tanegashima C"/>
            <person name="Kiyatake I"/>
            <person name="Matsumoto R"/>
            <person name="Murakumo K"/>
            <person name="Nishida K"/>
            <person name="Terakita A"/>
            <person name="Kuratani S"/>
            <person name="Sato K"/>
            <person name="Hyodo S Kuraku.S."/>
        </authorList>
    </citation>
    <scope>NUCLEOTIDE SEQUENCE [LARGE SCALE GENOMIC DNA]</scope>
</reference>
<dbReference type="FunFam" id="3.20.20.80:FF:000007">
    <property type="entry name" value="Acidic mammalian chitinase"/>
    <property type="match status" value="1"/>
</dbReference>
<keyword evidence="2" id="KW-0378">Hydrolase</keyword>
<dbReference type="PANTHER" id="PTHR11177:SF317">
    <property type="entry name" value="CHITINASE 12-RELATED"/>
    <property type="match status" value="1"/>
</dbReference>
<accession>A0A401SGH4</accession>
<evidence type="ECO:0000256" key="4">
    <source>
        <dbReference type="ARBA" id="ARBA00023295"/>
    </source>
</evidence>
<feature type="signal peptide" evidence="6">
    <location>
        <begin position="1"/>
        <end position="20"/>
    </location>
</feature>
<dbReference type="GO" id="GO:0005576">
    <property type="term" value="C:extracellular region"/>
    <property type="evidence" value="ECO:0007669"/>
    <property type="project" value="TreeGrafter"/>
</dbReference>
<keyword evidence="3" id="KW-1015">Disulfide bond</keyword>
<organism evidence="8 9">
    <name type="scientific">Chiloscyllium punctatum</name>
    <name type="common">Brownbanded bambooshark</name>
    <name type="synonym">Hemiscyllium punctatum</name>
    <dbReference type="NCBI Taxonomy" id="137246"/>
    <lineage>
        <taxon>Eukaryota</taxon>
        <taxon>Metazoa</taxon>
        <taxon>Chordata</taxon>
        <taxon>Craniata</taxon>
        <taxon>Vertebrata</taxon>
        <taxon>Chondrichthyes</taxon>
        <taxon>Elasmobranchii</taxon>
        <taxon>Galeomorphii</taxon>
        <taxon>Galeoidea</taxon>
        <taxon>Orectolobiformes</taxon>
        <taxon>Hemiscylliidae</taxon>
        <taxon>Chiloscyllium</taxon>
    </lineage>
</organism>
<dbReference type="GO" id="GO:0006032">
    <property type="term" value="P:chitin catabolic process"/>
    <property type="evidence" value="ECO:0007669"/>
    <property type="project" value="TreeGrafter"/>
</dbReference>
<evidence type="ECO:0000256" key="3">
    <source>
        <dbReference type="ARBA" id="ARBA00023157"/>
    </source>
</evidence>
<dbReference type="PROSITE" id="PS01095">
    <property type="entry name" value="GH18_1"/>
    <property type="match status" value="1"/>
</dbReference>
<protein>
    <recommendedName>
        <fullName evidence="7">GH18 domain-containing protein</fullName>
    </recommendedName>
</protein>
<dbReference type="Gene3D" id="3.20.20.80">
    <property type="entry name" value="Glycosidases"/>
    <property type="match status" value="1"/>
</dbReference>
<dbReference type="EMBL" id="BEZZ01000253">
    <property type="protein sequence ID" value="GCC29491.1"/>
    <property type="molecule type" value="Genomic_DNA"/>
</dbReference>
<comment type="caution">
    <text evidence="8">The sequence shown here is derived from an EMBL/GenBank/DDBJ whole genome shotgun (WGS) entry which is preliminary data.</text>
</comment>
<dbReference type="GO" id="GO:0004568">
    <property type="term" value="F:chitinase activity"/>
    <property type="evidence" value="ECO:0007669"/>
    <property type="project" value="TreeGrafter"/>
</dbReference>
<dbReference type="InterPro" id="IPR001579">
    <property type="entry name" value="Glyco_hydro_18_chit_AS"/>
</dbReference>
<dbReference type="SUPFAM" id="SSF54556">
    <property type="entry name" value="Chitinase insertion domain"/>
    <property type="match status" value="1"/>
</dbReference>
<proteinExistence type="inferred from homology"/>
<keyword evidence="4" id="KW-0326">Glycosidase</keyword>
<feature type="domain" description="GH18" evidence="7">
    <location>
        <begin position="20"/>
        <end position="366"/>
    </location>
</feature>
<dbReference type="GO" id="GO:0008061">
    <property type="term" value="F:chitin binding"/>
    <property type="evidence" value="ECO:0007669"/>
    <property type="project" value="InterPro"/>
</dbReference>
<dbReference type="AlphaFoldDB" id="A0A401SGH4"/>
<dbReference type="SMART" id="SM00636">
    <property type="entry name" value="Glyco_18"/>
    <property type="match status" value="1"/>
</dbReference>
<dbReference type="InterPro" id="IPR029070">
    <property type="entry name" value="Chitinase_insertion_sf"/>
</dbReference>
<keyword evidence="9" id="KW-1185">Reference proteome</keyword>
<dbReference type="FunFam" id="3.10.50.10:FF:000001">
    <property type="entry name" value="Chitinase 3-like 1"/>
    <property type="match status" value="1"/>
</dbReference>
<evidence type="ECO:0000313" key="9">
    <source>
        <dbReference type="Proteomes" id="UP000287033"/>
    </source>
</evidence>
<evidence type="ECO:0000256" key="2">
    <source>
        <dbReference type="ARBA" id="ARBA00022801"/>
    </source>
</evidence>
<keyword evidence="1 6" id="KW-0732">Signal</keyword>
<evidence type="ECO:0000256" key="6">
    <source>
        <dbReference type="SAM" id="SignalP"/>
    </source>
</evidence>
<dbReference type="PANTHER" id="PTHR11177">
    <property type="entry name" value="CHITINASE"/>
    <property type="match status" value="1"/>
</dbReference>
<dbReference type="Proteomes" id="UP000287033">
    <property type="component" value="Unassembled WGS sequence"/>
</dbReference>
<dbReference type="InterPro" id="IPR017853">
    <property type="entry name" value="GH"/>
</dbReference>
<dbReference type="InterPro" id="IPR011583">
    <property type="entry name" value="Chitinase_II/V-like_cat"/>
</dbReference>
<dbReference type="InterPro" id="IPR001223">
    <property type="entry name" value="Glyco_hydro18_cat"/>
</dbReference>
<feature type="chain" id="PRO_5019243681" description="GH18 domain-containing protein" evidence="6">
    <location>
        <begin position="21"/>
        <end position="389"/>
    </location>
</feature>
<dbReference type="PROSITE" id="PS51910">
    <property type="entry name" value="GH18_2"/>
    <property type="match status" value="1"/>
</dbReference>
<dbReference type="OrthoDB" id="76388at2759"/>
<dbReference type="GO" id="GO:0005975">
    <property type="term" value="P:carbohydrate metabolic process"/>
    <property type="evidence" value="ECO:0007669"/>
    <property type="project" value="InterPro"/>
</dbReference>
<name>A0A401SGH4_CHIPU</name>